<evidence type="ECO:0000313" key="1">
    <source>
        <dbReference type="EMBL" id="KAK2915675.1"/>
    </source>
</evidence>
<organism evidence="1 2">
    <name type="scientific">Cirrhinus molitorella</name>
    <name type="common">mud carp</name>
    <dbReference type="NCBI Taxonomy" id="172907"/>
    <lineage>
        <taxon>Eukaryota</taxon>
        <taxon>Metazoa</taxon>
        <taxon>Chordata</taxon>
        <taxon>Craniata</taxon>
        <taxon>Vertebrata</taxon>
        <taxon>Euteleostomi</taxon>
        <taxon>Actinopterygii</taxon>
        <taxon>Neopterygii</taxon>
        <taxon>Teleostei</taxon>
        <taxon>Ostariophysi</taxon>
        <taxon>Cypriniformes</taxon>
        <taxon>Cyprinidae</taxon>
        <taxon>Labeoninae</taxon>
        <taxon>Labeonini</taxon>
        <taxon>Cirrhinus</taxon>
    </lineage>
</organism>
<evidence type="ECO:0000313" key="2">
    <source>
        <dbReference type="Proteomes" id="UP001187343"/>
    </source>
</evidence>
<keyword evidence="2" id="KW-1185">Reference proteome</keyword>
<gene>
    <name evidence="1" type="ORF">Q8A67_000049</name>
</gene>
<protein>
    <submittedName>
        <fullName evidence="1">Uncharacterized protein</fullName>
    </submittedName>
</protein>
<accession>A0AA88QE74</accession>
<dbReference type="EMBL" id="JAUYZG010000001">
    <property type="protein sequence ID" value="KAK2915675.1"/>
    <property type="molecule type" value="Genomic_DNA"/>
</dbReference>
<name>A0AA88QE74_9TELE</name>
<proteinExistence type="predicted"/>
<sequence>MAILLTITKFDQKDERQFNLSSLVDSAGIYSSPLGACATNPNSLTSIRGSLGLAPVGSVSVGESPSFLESWLEDDLQKASKQRIFPLIDILLTRNWALEFAKVQYYFYTVGGAVSVRD</sequence>
<dbReference type="AlphaFoldDB" id="A0AA88QE74"/>
<dbReference type="Proteomes" id="UP001187343">
    <property type="component" value="Unassembled WGS sequence"/>
</dbReference>
<reference evidence="1" key="1">
    <citation type="submission" date="2023-08" db="EMBL/GenBank/DDBJ databases">
        <title>Chromosome-level Genome Assembly of mud carp (Cirrhinus molitorella).</title>
        <authorList>
            <person name="Liu H."/>
        </authorList>
    </citation>
    <scope>NUCLEOTIDE SEQUENCE</scope>
    <source>
        <strain evidence="1">Prfri</strain>
        <tissue evidence="1">Muscle</tissue>
    </source>
</reference>
<comment type="caution">
    <text evidence="1">The sequence shown here is derived from an EMBL/GenBank/DDBJ whole genome shotgun (WGS) entry which is preliminary data.</text>
</comment>